<reference evidence="1" key="1">
    <citation type="submission" date="2004-02" db="EMBL/GenBank/DDBJ databases">
        <authorList>
            <consortium name="DOE Joint Genome Institute"/>
        </authorList>
    </citation>
    <scope>NUCLEOTIDE SEQUENCE [LARGE SCALE GENOMIC DNA]</scope>
    <source>
        <strain evidence="1">WH 8501</strain>
    </source>
</reference>
<dbReference type="GO" id="GO:0009116">
    <property type="term" value="P:nucleoside metabolic process"/>
    <property type="evidence" value="ECO:0007669"/>
    <property type="project" value="InterPro"/>
</dbReference>
<gene>
    <name evidence="1" type="ORF">CwatDRAFT_2872</name>
</gene>
<evidence type="ECO:0000313" key="2">
    <source>
        <dbReference type="Proteomes" id="UP000003922"/>
    </source>
</evidence>
<keyword evidence="2" id="KW-1185">Reference proteome</keyword>
<comment type="caution">
    <text evidence="1">The sequence shown here is derived from an EMBL/GenBank/DDBJ whole genome shotgun (WGS) entry which is preliminary data.</text>
</comment>
<dbReference type="KEGG" id="cwa:CwatDRAFT_2872"/>
<accession>Q4C1U8</accession>
<organism evidence="1 2">
    <name type="scientific">Crocosphaera watsonii WH 8501</name>
    <dbReference type="NCBI Taxonomy" id="165597"/>
    <lineage>
        <taxon>Bacteria</taxon>
        <taxon>Bacillati</taxon>
        <taxon>Cyanobacteriota</taxon>
        <taxon>Cyanophyceae</taxon>
        <taxon>Oscillatoriophycideae</taxon>
        <taxon>Chroococcales</taxon>
        <taxon>Aphanothecaceae</taxon>
        <taxon>Crocosphaera</taxon>
    </lineage>
</organism>
<dbReference type="SUPFAM" id="SSF53167">
    <property type="entry name" value="Purine and uridine phosphorylases"/>
    <property type="match status" value="1"/>
</dbReference>
<reference evidence="1" key="3">
    <citation type="submission" date="2016-12" db="EMBL/GenBank/DDBJ databases">
        <title>Annotation of the draft genome assembly of Crocosphaera watsonii WH 8501.</title>
        <authorList>
            <consortium name="US DOE Joint Genome Institute (JGI-ORNL)"/>
            <person name="Larimer F."/>
            <person name="Land M."/>
        </authorList>
    </citation>
    <scope>NUCLEOTIDE SEQUENCE</scope>
    <source>
        <strain evidence="1">WH 8501</strain>
    </source>
</reference>
<dbReference type="InterPro" id="IPR035994">
    <property type="entry name" value="Nucleoside_phosphorylase_sf"/>
</dbReference>
<reference evidence="1" key="2">
    <citation type="submission" date="2005-06" db="EMBL/GenBank/DDBJ databases">
        <title>Sequencing of the draft genome and assembly of Crocosphaera watsonii WH 8501.</title>
        <authorList>
            <consortium name="US DOE Joint Genome Institute (JGI-PGF)"/>
            <person name="Copeland A."/>
            <person name="Lucas S."/>
            <person name="Lapidus A."/>
            <person name="Barry K."/>
            <person name="Detter C."/>
            <person name="Glavina T."/>
            <person name="Hammon N."/>
            <person name="Israni S."/>
            <person name="Pitluck S."/>
            <person name="Richardson P."/>
        </authorList>
    </citation>
    <scope>NUCLEOTIDE SEQUENCE [LARGE SCALE GENOMIC DNA]</scope>
    <source>
        <strain evidence="1">WH 8501</strain>
    </source>
</reference>
<evidence type="ECO:0000313" key="1">
    <source>
        <dbReference type="EMBL" id="EAM50138.1"/>
    </source>
</evidence>
<dbReference type="GO" id="GO:0003824">
    <property type="term" value="F:catalytic activity"/>
    <property type="evidence" value="ECO:0007669"/>
    <property type="project" value="InterPro"/>
</dbReference>
<proteinExistence type="predicted"/>
<dbReference type="EMBL" id="AADV02000037">
    <property type="protein sequence ID" value="EAM50138.1"/>
    <property type="molecule type" value="Genomic_DNA"/>
</dbReference>
<name>Q4C1U8_CROWT</name>
<dbReference type="AlphaFoldDB" id="Q4C1U8"/>
<dbReference type="Proteomes" id="UP000003922">
    <property type="component" value="Unassembled WGS sequence"/>
</dbReference>
<protein>
    <submittedName>
        <fullName evidence="1">Uncharacterized protein</fullName>
    </submittedName>
</protein>
<sequence length="45" mass="5350">MAHRPQPEEVKPLDMVIPDQYIDRTHRRVSTFFGQGLSNPIDYFF</sequence>